<gene>
    <name evidence="1" type="ordered locus">MICA_179</name>
</gene>
<dbReference type="STRING" id="856793.MICA_179"/>
<protein>
    <submittedName>
        <fullName evidence="1">Uncharacterized protein</fullName>
    </submittedName>
</protein>
<dbReference type="Proteomes" id="UP000009286">
    <property type="component" value="Chromosome"/>
</dbReference>
<dbReference type="AlphaFoldDB" id="G2KP17"/>
<dbReference type="EMBL" id="CP002382">
    <property type="protein sequence ID" value="AEP08525.1"/>
    <property type="molecule type" value="Genomic_DNA"/>
</dbReference>
<keyword evidence="2" id="KW-1185">Reference proteome</keyword>
<dbReference type="KEGG" id="mai:MICA_179"/>
<dbReference type="HOGENOM" id="CLU_3235967_0_0_5"/>
<evidence type="ECO:0000313" key="1">
    <source>
        <dbReference type="EMBL" id="AEP08525.1"/>
    </source>
</evidence>
<proteinExistence type="predicted"/>
<organism evidence="1 2">
    <name type="scientific">Micavibrio aeruginosavorus (strain ARL-13)</name>
    <dbReference type="NCBI Taxonomy" id="856793"/>
    <lineage>
        <taxon>Bacteria</taxon>
        <taxon>Pseudomonadati</taxon>
        <taxon>Bdellovibrionota</taxon>
        <taxon>Bdellovibrionia</taxon>
        <taxon>Bdellovibrionales</taxon>
        <taxon>Pseudobdellovibrionaceae</taxon>
        <taxon>Micavibrio</taxon>
    </lineage>
</organism>
<reference evidence="1 2" key="1">
    <citation type="journal article" date="2011" name="BMC Genomics">
        <title>Genomic insights into an obligate epibiotic bacterial predator: Micavibrio aeruginosavorus ARL-13.</title>
        <authorList>
            <person name="Wang Z."/>
            <person name="Kadouri D."/>
            <person name="Wu M."/>
        </authorList>
    </citation>
    <scope>NUCLEOTIDE SEQUENCE [LARGE SCALE GENOMIC DNA]</scope>
    <source>
        <strain evidence="1 2">ARL-13</strain>
    </source>
</reference>
<accession>G2KP17</accession>
<name>G2KP17_MICAA</name>
<evidence type="ECO:0000313" key="2">
    <source>
        <dbReference type="Proteomes" id="UP000009286"/>
    </source>
</evidence>
<sequence>MERVAGDKKGPVNALLKFLAKIQGWRVLRFLQALGCVFFEIDI</sequence>